<feature type="region of interest" description="Interaction with substrate tRNA" evidence="10">
    <location>
        <begin position="155"/>
        <end position="159"/>
    </location>
</feature>
<dbReference type="PANTHER" id="PTHR11088">
    <property type="entry name" value="TRNA DIMETHYLALLYLTRANSFERASE"/>
    <property type="match status" value="1"/>
</dbReference>
<gene>
    <name evidence="10 14" type="primary">miaA</name>
    <name evidence="14" type="ORF">FPE01S_02_05570</name>
</gene>
<dbReference type="HAMAP" id="MF_00185">
    <property type="entry name" value="IPP_trans"/>
    <property type="match status" value="1"/>
</dbReference>
<feature type="region of interest" description="Interaction with substrate tRNA" evidence="10">
    <location>
        <begin position="31"/>
        <end position="34"/>
    </location>
</feature>
<comment type="subunit">
    <text evidence="10">Monomer.</text>
</comment>
<dbReference type="InterPro" id="IPR018022">
    <property type="entry name" value="IPT"/>
</dbReference>
<dbReference type="InterPro" id="IPR039657">
    <property type="entry name" value="Dimethylallyltransferase"/>
</dbReference>
<evidence type="ECO:0000256" key="2">
    <source>
        <dbReference type="ARBA" id="ARBA00003213"/>
    </source>
</evidence>
<feature type="site" description="Interaction with substrate tRNA" evidence="10">
    <location>
        <position position="97"/>
    </location>
</feature>
<protein>
    <recommendedName>
        <fullName evidence="10">tRNA dimethylallyltransferase</fullName>
        <ecNumber evidence="10">2.5.1.75</ecNumber>
    </recommendedName>
    <alternativeName>
        <fullName evidence="10">Dimethylallyl diphosphate:tRNA dimethylallyltransferase</fullName>
        <shortName evidence="10">DMAPP:tRNA dimethylallyltransferase</shortName>
        <shortName evidence="10">DMATase</shortName>
    </alternativeName>
    <alternativeName>
        <fullName evidence="10">Isopentenyl-diphosphate:tRNA isopentenyltransferase</fullName>
        <shortName evidence="10">IPP transferase</shortName>
        <shortName evidence="10">IPPT</shortName>
        <shortName evidence="10">IPTase</shortName>
    </alternativeName>
</protein>
<feature type="binding site" evidence="10">
    <location>
        <begin position="6"/>
        <end position="13"/>
    </location>
    <ligand>
        <name>ATP</name>
        <dbReference type="ChEBI" id="CHEBI:30616"/>
    </ligand>
</feature>
<dbReference type="SUPFAM" id="SSF52540">
    <property type="entry name" value="P-loop containing nucleoside triphosphate hydrolases"/>
    <property type="match status" value="2"/>
</dbReference>
<dbReference type="InterPro" id="IPR027417">
    <property type="entry name" value="P-loop_NTPase"/>
</dbReference>
<reference evidence="14 15" key="1">
    <citation type="submission" date="2015-04" db="EMBL/GenBank/DDBJ databases">
        <title>Whole genome shotgun sequence of Flavihumibacter petaseus NBRC 106054.</title>
        <authorList>
            <person name="Miyazawa S."/>
            <person name="Hosoyama A."/>
            <person name="Hashimoto M."/>
            <person name="Noguchi M."/>
            <person name="Tsuchikane K."/>
            <person name="Ohji S."/>
            <person name="Yamazoe A."/>
            <person name="Ichikawa N."/>
            <person name="Kimura A."/>
            <person name="Fujita N."/>
        </authorList>
    </citation>
    <scope>NUCLEOTIDE SEQUENCE [LARGE SCALE GENOMIC DNA]</scope>
    <source>
        <strain evidence="14 15">NBRC 106054</strain>
    </source>
</reference>
<feature type="site" description="Interaction with substrate tRNA" evidence="10">
    <location>
        <position position="119"/>
    </location>
</feature>
<comment type="cofactor">
    <cofactor evidence="1 10">
        <name>Mg(2+)</name>
        <dbReference type="ChEBI" id="CHEBI:18420"/>
    </cofactor>
</comment>
<evidence type="ECO:0000256" key="9">
    <source>
        <dbReference type="ARBA" id="ARBA00049563"/>
    </source>
</evidence>
<accession>A0A0E9N0D4</accession>
<dbReference type="PANTHER" id="PTHR11088:SF60">
    <property type="entry name" value="TRNA DIMETHYLALLYLTRANSFERASE"/>
    <property type="match status" value="1"/>
</dbReference>
<dbReference type="STRING" id="1220578.FPE01S_02_05570"/>
<keyword evidence="5 10" id="KW-0819">tRNA processing</keyword>
<evidence type="ECO:0000313" key="14">
    <source>
        <dbReference type="EMBL" id="GAO43452.1"/>
    </source>
</evidence>
<keyword evidence="4 10" id="KW-0808">Transferase</keyword>
<sequence>MIIVVGPTGVGKTAVAVELAGLYGTEIISADSRQCYRELSIGVARPSPAELAAVPHHFIASHSLLENLTAADFAAFALGKAAALFTKYRVVVMAGGTGLYVKAFADGLDDIPAADPAIRAGIIKQYEVEGLLWLQEQVKQADPAWFADGDIQNPQRLMRALEVYQSTGQSIRTFQRGTKAQRPFDIVKLGLDLPRPELYKRINRRVDLMMEAGLLQEVKDLVSLFALEPGKEVPNALRTVGYTEMIAHLFGNISLDEAVHLIKQNTRHYAKRQLTWFRKDPEVTWGKPFPEFTIP</sequence>
<dbReference type="GO" id="GO:0005524">
    <property type="term" value="F:ATP binding"/>
    <property type="evidence" value="ECO:0007669"/>
    <property type="project" value="UniProtKB-UniRule"/>
</dbReference>
<feature type="binding site" evidence="10">
    <location>
        <begin position="8"/>
        <end position="13"/>
    </location>
    <ligand>
        <name>substrate</name>
    </ligand>
</feature>
<keyword evidence="15" id="KW-1185">Reference proteome</keyword>
<keyword evidence="8 10" id="KW-0460">Magnesium</keyword>
<dbReference type="EC" id="2.5.1.75" evidence="10"/>
<dbReference type="NCBIfam" id="TIGR00174">
    <property type="entry name" value="miaA"/>
    <property type="match status" value="1"/>
</dbReference>
<comment type="function">
    <text evidence="2 10 12">Catalyzes the transfer of a dimethylallyl group onto the adenine at position 37 in tRNAs that read codons beginning with uridine, leading to the formation of N6-(dimethylallyl)adenosine (i(6)A).</text>
</comment>
<evidence type="ECO:0000313" key="15">
    <source>
        <dbReference type="Proteomes" id="UP000033121"/>
    </source>
</evidence>
<evidence type="ECO:0000256" key="7">
    <source>
        <dbReference type="ARBA" id="ARBA00022840"/>
    </source>
</evidence>
<dbReference type="Proteomes" id="UP000033121">
    <property type="component" value="Unassembled WGS sequence"/>
</dbReference>
<evidence type="ECO:0000256" key="10">
    <source>
        <dbReference type="HAMAP-Rule" id="MF_00185"/>
    </source>
</evidence>
<name>A0A0E9N0D4_9BACT</name>
<proteinExistence type="inferred from homology"/>
<evidence type="ECO:0000256" key="13">
    <source>
        <dbReference type="RuleBase" id="RU003785"/>
    </source>
</evidence>
<evidence type="ECO:0000256" key="3">
    <source>
        <dbReference type="ARBA" id="ARBA00005842"/>
    </source>
</evidence>
<dbReference type="GO" id="GO:0006400">
    <property type="term" value="P:tRNA modification"/>
    <property type="evidence" value="ECO:0007669"/>
    <property type="project" value="TreeGrafter"/>
</dbReference>
<keyword evidence="6 10" id="KW-0547">Nucleotide-binding</keyword>
<dbReference type="AlphaFoldDB" id="A0A0E9N0D4"/>
<dbReference type="Gene3D" id="1.10.20.140">
    <property type="match status" value="1"/>
</dbReference>
<comment type="catalytic activity">
    <reaction evidence="9 10 11">
        <text>adenosine(37) in tRNA + dimethylallyl diphosphate = N(6)-dimethylallyladenosine(37) in tRNA + diphosphate</text>
        <dbReference type="Rhea" id="RHEA:26482"/>
        <dbReference type="Rhea" id="RHEA-COMP:10162"/>
        <dbReference type="Rhea" id="RHEA-COMP:10375"/>
        <dbReference type="ChEBI" id="CHEBI:33019"/>
        <dbReference type="ChEBI" id="CHEBI:57623"/>
        <dbReference type="ChEBI" id="CHEBI:74411"/>
        <dbReference type="ChEBI" id="CHEBI:74415"/>
        <dbReference type="EC" id="2.5.1.75"/>
    </reaction>
</comment>
<evidence type="ECO:0000256" key="6">
    <source>
        <dbReference type="ARBA" id="ARBA00022741"/>
    </source>
</evidence>
<dbReference type="GO" id="GO:0052381">
    <property type="term" value="F:tRNA dimethylallyltransferase activity"/>
    <property type="evidence" value="ECO:0007669"/>
    <property type="project" value="UniProtKB-UniRule"/>
</dbReference>
<evidence type="ECO:0000256" key="12">
    <source>
        <dbReference type="RuleBase" id="RU003784"/>
    </source>
</evidence>
<evidence type="ECO:0000256" key="8">
    <source>
        <dbReference type="ARBA" id="ARBA00022842"/>
    </source>
</evidence>
<comment type="caution">
    <text evidence="10">Lacks conserved residue(s) required for the propagation of feature annotation.</text>
</comment>
<dbReference type="Gene3D" id="3.40.50.300">
    <property type="entry name" value="P-loop containing nucleotide triphosphate hydrolases"/>
    <property type="match status" value="1"/>
</dbReference>
<organism evidence="14 15">
    <name type="scientific">Flavihumibacter petaseus NBRC 106054</name>
    <dbReference type="NCBI Taxonomy" id="1220578"/>
    <lineage>
        <taxon>Bacteria</taxon>
        <taxon>Pseudomonadati</taxon>
        <taxon>Bacteroidota</taxon>
        <taxon>Chitinophagia</taxon>
        <taxon>Chitinophagales</taxon>
        <taxon>Chitinophagaceae</taxon>
        <taxon>Flavihumibacter</taxon>
    </lineage>
</organism>
<comment type="similarity">
    <text evidence="3 10 13">Belongs to the IPP transferase family.</text>
</comment>
<keyword evidence="7 10" id="KW-0067">ATP-binding</keyword>
<dbReference type="EMBL" id="BBWV01000002">
    <property type="protein sequence ID" value="GAO43452.1"/>
    <property type="molecule type" value="Genomic_DNA"/>
</dbReference>
<evidence type="ECO:0000256" key="5">
    <source>
        <dbReference type="ARBA" id="ARBA00022694"/>
    </source>
</evidence>
<evidence type="ECO:0000256" key="4">
    <source>
        <dbReference type="ARBA" id="ARBA00022679"/>
    </source>
</evidence>
<dbReference type="Pfam" id="PF01715">
    <property type="entry name" value="IPPT"/>
    <property type="match status" value="1"/>
</dbReference>
<comment type="caution">
    <text evidence="14">The sequence shown here is derived from an EMBL/GenBank/DDBJ whole genome shotgun (WGS) entry which is preliminary data.</text>
</comment>
<evidence type="ECO:0000256" key="1">
    <source>
        <dbReference type="ARBA" id="ARBA00001946"/>
    </source>
</evidence>
<evidence type="ECO:0000256" key="11">
    <source>
        <dbReference type="RuleBase" id="RU003783"/>
    </source>
</evidence>